<name>A0A645F8Q1_9ZZZZ</name>
<comment type="caution">
    <text evidence="1">The sequence shown here is derived from an EMBL/GenBank/DDBJ whole genome shotgun (WGS) entry which is preliminary data.</text>
</comment>
<gene>
    <name evidence="1" type="ORF">SDC9_156262</name>
</gene>
<dbReference type="AlphaFoldDB" id="A0A645F8Q1"/>
<sequence>MGSGTGEETLLKDMFSERMPSECVLESVGDDPEVASKTVFKTSKSSRSICSGSITKMLSSIVESTYFRIFSGELLDLINSIACGLI</sequence>
<dbReference type="EMBL" id="VSSQ01055073">
    <property type="protein sequence ID" value="MPN08974.1"/>
    <property type="molecule type" value="Genomic_DNA"/>
</dbReference>
<proteinExistence type="predicted"/>
<reference evidence="1" key="1">
    <citation type="submission" date="2019-08" db="EMBL/GenBank/DDBJ databases">
        <authorList>
            <person name="Kucharzyk K."/>
            <person name="Murdoch R.W."/>
            <person name="Higgins S."/>
            <person name="Loffler F."/>
        </authorList>
    </citation>
    <scope>NUCLEOTIDE SEQUENCE</scope>
</reference>
<evidence type="ECO:0000313" key="1">
    <source>
        <dbReference type="EMBL" id="MPN08974.1"/>
    </source>
</evidence>
<accession>A0A645F8Q1</accession>
<protein>
    <submittedName>
        <fullName evidence="1">Uncharacterized protein</fullName>
    </submittedName>
</protein>
<organism evidence="1">
    <name type="scientific">bioreactor metagenome</name>
    <dbReference type="NCBI Taxonomy" id="1076179"/>
    <lineage>
        <taxon>unclassified sequences</taxon>
        <taxon>metagenomes</taxon>
        <taxon>ecological metagenomes</taxon>
    </lineage>
</organism>